<feature type="transmembrane region" description="Helical" evidence="1">
    <location>
        <begin position="186"/>
        <end position="204"/>
    </location>
</feature>
<dbReference type="GeneID" id="7827950"/>
<dbReference type="AlphaFoldDB" id="Q24F92"/>
<keyword evidence="1" id="KW-0472">Membrane</keyword>
<accession>Q24F92</accession>
<evidence type="ECO:0000256" key="1">
    <source>
        <dbReference type="SAM" id="Phobius"/>
    </source>
</evidence>
<dbReference type="HOGENOM" id="CLU_1437120_0_0_1"/>
<evidence type="ECO:0000313" key="3">
    <source>
        <dbReference type="Proteomes" id="UP000009168"/>
    </source>
</evidence>
<dbReference type="eggNOG" id="ENOG502SZKT">
    <property type="taxonomic scope" value="Eukaryota"/>
</dbReference>
<dbReference type="OrthoDB" id="292230at2759"/>
<keyword evidence="1" id="KW-1133">Transmembrane helix</keyword>
<feature type="transmembrane region" description="Helical" evidence="1">
    <location>
        <begin position="155"/>
        <end position="174"/>
    </location>
</feature>
<name>Q24F92_TETTS</name>
<sequence length="209" mass="25220">MVLANLTQDIVLENTKQGNIFEKLLEEEFIRQVKYYNDSIWYYYSIATIIPLAIFFIYRLFFPKDFSQSVTKNELKPDIWDRIVQIFIFYGPVYYVFDLYVYIALGQYGVCFFAYTLHHITSLVFLPSLIYLNYYNWWQLSVPLFHACLFYFKDNFFIEVCYLLSVVLFHYGVRSRVCRDLPRFKLAHKALFFIYTAIITMFLGQCRDM</sequence>
<dbReference type="RefSeq" id="XP_001026677.1">
    <property type="nucleotide sequence ID" value="XM_001026677.3"/>
</dbReference>
<feature type="transmembrane region" description="Helical" evidence="1">
    <location>
        <begin position="41"/>
        <end position="62"/>
    </location>
</feature>
<feature type="transmembrane region" description="Helical" evidence="1">
    <location>
        <begin position="112"/>
        <end position="135"/>
    </location>
</feature>
<keyword evidence="3" id="KW-1185">Reference proteome</keyword>
<organism evidence="2 3">
    <name type="scientific">Tetrahymena thermophila (strain SB210)</name>
    <dbReference type="NCBI Taxonomy" id="312017"/>
    <lineage>
        <taxon>Eukaryota</taxon>
        <taxon>Sar</taxon>
        <taxon>Alveolata</taxon>
        <taxon>Ciliophora</taxon>
        <taxon>Intramacronucleata</taxon>
        <taxon>Oligohymenophorea</taxon>
        <taxon>Hymenostomatida</taxon>
        <taxon>Tetrahymenina</taxon>
        <taxon>Tetrahymenidae</taxon>
        <taxon>Tetrahymena</taxon>
    </lineage>
</organism>
<protein>
    <submittedName>
        <fullName evidence="2">Transmembrane protein, putative</fullName>
    </submittedName>
</protein>
<gene>
    <name evidence="2" type="ORF">TTHERM_01310160</name>
</gene>
<dbReference type="KEGG" id="tet:TTHERM_01310160"/>
<feature type="transmembrane region" description="Helical" evidence="1">
    <location>
        <begin position="82"/>
        <end position="105"/>
    </location>
</feature>
<keyword evidence="1 2" id="KW-0812">Transmembrane</keyword>
<dbReference type="OMA" id="YWIGSIY"/>
<evidence type="ECO:0000313" key="2">
    <source>
        <dbReference type="EMBL" id="EAS06432.1"/>
    </source>
</evidence>
<dbReference type="EMBL" id="GG662291">
    <property type="protein sequence ID" value="EAS06432.1"/>
    <property type="molecule type" value="Genomic_DNA"/>
</dbReference>
<proteinExistence type="predicted"/>
<reference evidence="3" key="1">
    <citation type="journal article" date="2006" name="PLoS Biol.">
        <title>Macronuclear genome sequence of the ciliate Tetrahymena thermophila, a model eukaryote.</title>
        <authorList>
            <person name="Eisen J.A."/>
            <person name="Coyne R.S."/>
            <person name="Wu M."/>
            <person name="Wu D."/>
            <person name="Thiagarajan M."/>
            <person name="Wortman J.R."/>
            <person name="Badger J.H."/>
            <person name="Ren Q."/>
            <person name="Amedeo P."/>
            <person name="Jones K.M."/>
            <person name="Tallon L.J."/>
            <person name="Delcher A.L."/>
            <person name="Salzberg S.L."/>
            <person name="Silva J.C."/>
            <person name="Haas B.J."/>
            <person name="Majoros W.H."/>
            <person name="Farzad M."/>
            <person name="Carlton J.M."/>
            <person name="Smith R.K. Jr."/>
            <person name="Garg J."/>
            <person name="Pearlman R.E."/>
            <person name="Karrer K.M."/>
            <person name="Sun L."/>
            <person name="Manning G."/>
            <person name="Elde N.C."/>
            <person name="Turkewitz A.P."/>
            <person name="Asai D.J."/>
            <person name="Wilkes D.E."/>
            <person name="Wang Y."/>
            <person name="Cai H."/>
            <person name="Collins K."/>
            <person name="Stewart B.A."/>
            <person name="Lee S.R."/>
            <person name="Wilamowska K."/>
            <person name="Weinberg Z."/>
            <person name="Ruzzo W.L."/>
            <person name="Wloga D."/>
            <person name="Gaertig J."/>
            <person name="Frankel J."/>
            <person name="Tsao C.-C."/>
            <person name="Gorovsky M.A."/>
            <person name="Keeling P.J."/>
            <person name="Waller R.F."/>
            <person name="Patron N.J."/>
            <person name="Cherry J.M."/>
            <person name="Stover N.A."/>
            <person name="Krieger C.J."/>
            <person name="del Toro C."/>
            <person name="Ryder H.F."/>
            <person name="Williamson S.C."/>
            <person name="Barbeau R.A."/>
            <person name="Hamilton E.P."/>
            <person name="Orias E."/>
        </authorList>
    </citation>
    <scope>NUCLEOTIDE SEQUENCE [LARGE SCALE GENOMIC DNA]</scope>
    <source>
        <strain evidence="3">SB210</strain>
    </source>
</reference>
<dbReference type="InParanoid" id="Q24F92"/>
<dbReference type="Proteomes" id="UP000009168">
    <property type="component" value="Unassembled WGS sequence"/>
</dbReference>